<dbReference type="AlphaFoldDB" id="A0A9K3PIM1"/>
<evidence type="ECO:0000256" key="2">
    <source>
        <dbReference type="SAM" id="MobiDB-lite"/>
    </source>
</evidence>
<reference evidence="3" key="1">
    <citation type="journal article" date="2021" name="Sci. Rep.">
        <title>Diploid genomic architecture of Nitzschia inconspicua, an elite biomass production diatom.</title>
        <authorList>
            <person name="Oliver A."/>
            <person name="Podell S."/>
            <person name="Pinowska A."/>
            <person name="Traller J.C."/>
            <person name="Smith S.R."/>
            <person name="McClure R."/>
            <person name="Beliaev A."/>
            <person name="Bohutskyi P."/>
            <person name="Hill E.A."/>
            <person name="Rabines A."/>
            <person name="Zheng H."/>
            <person name="Allen L.Z."/>
            <person name="Kuo A."/>
            <person name="Grigoriev I.V."/>
            <person name="Allen A.E."/>
            <person name="Hazlebeck D."/>
            <person name="Allen E.E."/>
        </authorList>
    </citation>
    <scope>NUCLEOTIDE SEQUENCE</scope>
    <source>
        <strain evidence="3">Hildebrandi</strain>
    </source>
</reference>
<keyword evidence="4" id="KW-1185">Reference proteome</keyword>
<dbReference type="Proteomes" id="UP000693970">
    <property type="component" value="Unassembled WGS sequence"/>
</dbReference>
<feature type="compositionally biased region" description="Low complexity" evidence="2">
    <location>
        <begin position="98"/>
        <end position="109"/>
    </location>
</feature>
<evidence type="ECO:0000256" key="1">
    <source>
        <dbReference type="SAM" id="Coils"/>
    </source>
</evidence>
<keyword evidence="1" id="KW-0175">Coiled coil</keyword>
<dbReference type="EMBL" id="JAGRRH010000019">
    <property type="protein sequence ID" value="KAG7348808.1"/>
    <property type="molecule type" value="Genomic_DNA"/>
</dbReference>
<feature type="coiled-coil region" evidence="1">
    <location>
        <begin position="183"/>
        <end position="210"/>
    </location>
</feature>
<feature type="region of interest" description="Disordered" evidence="2">
    <location>
        <begin position="275"/>
        <end position="298"/>
    </location>
</feature>
<protein>
    <submittedName>
        <fullName evidence="3">Uncharacterized protein</fullName>
    </submittedName>
</protein>
<sequence length="298" mass="34499">MVKMTRTTNLLFAVTIALVILIIDSMAFVTLPRSSHFLPLQEEYPYRQQHRHDKINMGVLLWAAATPSSSTEETEAERLLRKARELREQASKQEQEIHQQQTQKKSQQQQHYDTLIDFYLSDNNNNNKGNNNDDIIVQGVVDRFHKKPVSMDTLEHMVDRLDDRHAIASGKEHVTVDFQRTKLQRNQAEMDKIDDQLELLLQAVQVLDDEFRQKHAQKKTGGVAGDSTGSLLYSVSSAEANHWGGGQAAKYLKQRLQEKRREREEQFLKRQEEFYEAQRVKKNQPPPPKVGDDHGFLK</sequence>
<reference evidence="3" key="2">
    <citation type="submission" date="2021-04" db="EMBL/GenBank/DDBJ databases">
        <authorList>
            <person name="Podell S."/>
        </authorList>
    </citation>
    <scope>NUCLEOTIDE SEQUENCE</scope>
    <source>
        <strain evidence="3">Hildebrandi</strain>
    </source>
</reference>
<gene>
    <name evidence="3" type="ORF">IV203_011405</name>
</gene>
<organism evidence="3 4">
    <name type="scientific">Nitzschia inconspicua</name>
    <dbReference type="NCBI Taxonomy" id="303405"/>
    <lineage>
        <taxon>Eukaryota</taxon>
        <taxon>Sar</taxon>
        <taxon>Stramenopiles</taxon>
        <taxon>Ochrophyta</taxon>
        <taxon>Bacillariophyta</taxon>
        <taxon>Bacillariophyceae</taxon>
        <taxon>Bacillariophycidae</taxon>
        <taxon>Bacillariales</taxon>
        <taxon>Bacillariaceae</taxon>
        <taxon>Nitzschia</taxon>
    </lineage>
</organism>
<proteinExistence type="predicted"/>
<evidence type="ECO:0000313" key="4">
    <source>
        <dbReference type="Proteomes" id="UP000693970"/>
    </source>
</evidence>
<evidence type="ECO:0000313" key="3">
    <source>
        <dbReference type="EMBL" id="KAG7348808.1"/>
    </source>
</evidence>
<feature type="compositionally biased region" description="Basic and acidic residues" evidence="2">
    <location>
        <begin position="88"/>
        <end position="97"/>
    </location>
</feature>
<comment type="caution">
    <text evidence="3">The sequence shown here is derived from an EMBL/GenBank/DDBJ whole genome shotgun (WGS) entry which is preliminary data.</text>
</comment>
<accession>A0A9K3PIM1</accession>
<feature type="region of interest" description="Disordered" evidence="2">
    <location>
        <begin position="88"/>
        <end position="109"/>
    </location>
</feature>
<name>A0A9K3PIM1_9STRA</name>